<keyword evidence="1" id="KW-0732">Signal</keyword>
<accession>A0A0C9UG66</accession>
<reference evidence="2 3" key="1">
    <citation type="submission" date="2014-06" db="EMBL/GenBank/DDBJ databases">
        <title>Evolutionary Origins and Diversification of the Mycorrhizal Mutualists.</title>
        <authorList>
            <consortium name="DOE Joint Genome Institute"/>
            <consortium name="Mycorrhizal Genomics Consortium"/>
            <person name="Kohler A."/>
            <person name="Kuo A."/>
            <person name="Nagy L.G."/>
            <person name="Floudas D."/>
            <person name="Copeland A."/>
            <person name="Barry K.W."/>
            <person name="Cichocki N."/>
            <person name="Veneault-Fourrey C."/>
            <person name="LaButti K."/>
            <person name="Lindquist E.A."/>
            <person name="Lipzen A."/>
            <person name="Lundell T."/>
            <person name="Morin E."/>
            <person name="Murat C."/>
            <person name="Riley R."/>
            <person name="Ohm R."/>
            <person name="Sun H."/>
            <person name="Tunlid A."/>
            <person name="Henrissat B."/>
            <person name="Grigoriev I.V."/>
            <person name="Hibbett D.S."/>
            <person name="Martin F."/>
        </authorList>
    </citation>
    <scope>NUCLEOTIDE SEQUENCE [LARGE SCALE GENOMIC DNA]</scope>
    <source>
        <strain evidence="2 3">SS14</strain>
    </source>
</reference>
<keyword evidence="3" id="KW-1185">Reference proteome</keyword>
<feature type="chain" id="PRO_5002204192" evidence="1">
    <location>
        <begin position="17"/>
        <end position="109"/>
    </location>
</feature>
<name>A0A0C9UG66_SPHS4</name>
<feature type="signal peptide" evidence="1">
    <location>
        <begin position="1"/>
        <end position="16"/>
    </location>
</feature>
<evidence type="ECO:0000256" key="1">
    <source>
        <dbReference type="SAM" id="SignalP"/>
    </source>
</evidence>
<proteinExistence type="predicted"/>
<dbReference type="AlphaFoldDB" id="A0A0C9UG66"/>
<sequence>MRAALSVLSLALLANAGVTIYTQVTFGTGAATATGSAFPSVTNAAAFDPTMLIPPPPPNPAVGGANVVQLLTGAMANMSAPVQSGFLGFSIELSVADQVCEWTNFSYND</sequence>
<dbReference type="Proteomes" id="UP000054279">
    <property type="component" value="Unassembled WGS sequence"/>
</dbReference>
<protein>
    <submittedName>
        <fullName evidence="2">Unplaced genomic scaffold SPHSTscaffold_58, whole genome shotgun sequence</fullName>
    </submittedName>
</protein>
<evidence type="ECO:0000313" key="2">
    <source>
        <dbReference type="EMBL" id="KIJ42028.1"/>
    </source>
</evidence>
<dbReference type="EMBL" id="KN837133">
    <property type="protein sequence ID" value="KIJ42028.1"/>
    <property type="molecule type" value="Genomic_DNA"/>
</dbReference>
<evidence type="ECO:0000313" key="3">
    <source>
        <dbReference type="Proteomes" id="UP000054279"/>
    </source>
</evidence>
<gene>
    <name evidence="2" type="ORF">M422DRAFT_255050</name>
</gene>
<organism evidence="2 3">
    <name type="scientific">Sphaerobolus stellatus (strain SS14)</name>
    <dbReference type="NCBI Taxonomy" id="990650"/>
    <lineage>
        <taxon>Eukaryota</taxon>
        <taxon>Fungi</taxon>
        <taxon>Dikarya</taxon>
        <taxon>Basidiomycota</taxon>
        <taxon>Agaricomycotina</taxon>
        <taxon>Agaricomycetes</taxon>
        <taxon>Phallomycetidae</taxon>
        <taxon>Geastrales</taxon>
        <taxon>Sphaerobolaceae</taxon>
        <taxon>Sphaerobolus</taxon>
    </lineage>
</organism>
<dbReference type="HOGENOM" id="CLU_2185638_0_0_1"/>